<evidence type="ECO:0000259" key="1">
    <source>
        <dbReference type="PROSITE" id="PS50995"/>
    </source>
</evidence>
<comment type="caution">
    <text evidence="2">The sequence shown here is derived from an EMBL/GenBank/DDBJ whole genome shotgun (WGS) entry which is preliminary data.</text>
</comment>
<gene>
    <name evidence="2" type="ORF">JHL18_11050</name>
</gene>
<accession>A0ABS1EP77</accession>
<reference evidence="3" key="1">
    <citation type="submission" date="2021-01" db="EMBL/GenBank/DDBJ databases">
        <title>Genome public.</title>
        <authorList>
            <person name="Liu C."/>
            <person name="Sun Q."/>
        </authorList>
    </citation>
    <scope>NUCLEOTIDE SEQUENCE [LARGE SCALE GENOMIC DNA]</scope>
    <source>
        <strain evidence="3">YIM B02505</strain>
    </source>
</reference>
<keyword evidence="3" id="KW-1185">Reference proteome</keyword>
<name>A0ABS1EP77_9CLOT</name>
<evidence type="ECO:0000313" key="2">
    <source>
        <dbReference type="EMBL" id="MBK1811167.1"/>
    </source>
</evidence>
<dbReference type="SUPFAM" id="SSF46785">
    <property type="entry name" value="Winged helix' DNA-binding domain"/>
    <property type="match status" value="1"/>
</dbReference>
<dbReference type="InterPro" id="IPR039422">
    <property type="entry name" value="MarR/SlyA-like"/>
</dbReference>
<dbReference type="PANTHER" id="PTHR33164">
    <property type="entry name" value="TRANSCRIPTIONAL REGULATOR, MARR FAMILY"/>
    <property type="match status" value="1"/>
</dbReference>
<proteinExistence type="predicted"/>
<protein>
    <submittedName>
        <fullName evidence="2">Winged helix-turn-helix transcriptional regulator</fullName>
    </submittedName>
</protein>
<feature type="domain" description="HTH marR-type" evidence="1">
    <location>
        <begin position="1"/>
        <end position="134"/>
    </location>
</feature>
<dbReference type="PROSITE" id="PS50995">
    <property type="entry name" value="HTH_MARR_2"/>
    <property type="match status" value="1"/>
</dbReference>
<organism evidence="2 3">
    <name type="scientific">Clostridium yunnanense</name>
    <dbReference type="NCBI Taxonomy" id="2800325"/>
    <lineage>
        <taxon>Bacteria</taxon>
        <taxon>Bacillati</taxon>
        <taxon>Bacillota</taxon>
        <taxon>Clostridia</taxon>
        <taxon>Eubacteriales</taxon>
        <taxon>Clostridiaceae</taxon>
        <taxon>Clostridium</taxon>
    </lineage>
</organism>
<dbReference type="SMART" id="SM00347">
    <property type="entry name" value="HTH_MARR"/>
    <property type="match status" value="1"/>
</dbReference>
<sequence length="140" mass="15991">MDKDIIISADAVSMFCRLQMNVKRDIPIRPSEMGVLIFTKVQDEPVTPLMISNFFKIAKPSVTAMVNTLIKKDYLIKTPSPTDGRSYTVCTTEKGKELVESTYNEYFKTMELLKTKLGSEEFHKFIELVQKANSILSEDR</sequence>
<dbReference type="Pfam" id="PF12802">
    <property type="entry name" value="MarR_2"/>
    <property type="match status" value="1"/>
</dbReference>
<dbReference type="EMBL" id="JAENHN010000032">
    <property type="protein sequence ID" value="MBK1811167.1"/>
    <property type="molecule type" value="Genomic_DNA"/>
</dbReference>
<dbReference type="RefSeq" id="WP_200269102.1">
    <property type="nucleotide sequence ID" value="NZ_JAENHN010000032.1"/>
</dbReference>
<dbReference type="Gene3D" id="1.10.10.10">
    <property type="entry name" value="Winged helix-like DNA-binding domain superfamily/Winged helix DNA-binding domain"/>
    <property type="match status" value="1"/>
</dbReference>
<dbReference type="Proteomes" id="UP000596739">
    <property type="component" value="Unassembled WGS sequence"/>
</dbReference>
<dbReference type="InterPro" id="IPR036390">
    <property type="entry name" value="WH_DNA-bd_sf"/>
</dbReference>
<evidence type="ECO:0000313" key="3">
    <source>
        <dbReference type="Proteomes" id="UP000596739"/>
    </source>
</evidence>
<dbReference type="InterPro" id="IPR000835">
    <property type="entry name" value="HTH_MarR-typ"/>
</dbReference>
<dbReference type="InterPro" id="IPR036388">
    <property type="entry name" value="WH-like_DNA-bd_sf"/>
</dbReference>
<dbReference type="PANTHER" id="PTHR33164:SF102">
    <property type="entry name" value="TRANSCRIPTIONAL REGULATORY PROTEIN"/>
    <property type="match status" value="1"/>
</dbReference>